<reference evidence="8" key="1">
    <citation type="submission" date="2020-02" db="EMBL/GenBank/DDBJ databases">
        <authorList>
            <person name="Meier V. D."/>
        </authorList>
    </citation>
    <scope>NUCLEOTIDE SEQUENCE</scope>
    <source>
        <strain evidence="8">AVDCRST_MAG56</strain>
    </source>
</reference>
<organism evidence="8">
    <name type="scientific">uncultured Cytophagales bacterium</name>
    <dbReference type="NCBI Taxonomy" id="158755"/>
    <lineage>
        <taxon>Bacteria</taxon>
        <taxon>Pseudomonadati</taxon>
        <taxon>Bacteroidota</taxon>
        <taxon>Sphingobacteriia</taxon>
        <taxon>Sphingobacteriales</taxon>
        <taxon>environmental samples</taxon>
    </lineage>
</organism>
<keyword evidence="6 7" id="KW-0066">ATP synthesis</keyword>
<dbReference type="AlphaFoldDB" id="A0A6J4L3Y5"/>
<evidence type="ECO:0000256" key="7">
    <source>
        <dbReference type="HAMAP-Rule" id="MF_01416"/>
    </source>
</evidence>
<name>A0A6J4L3Y5_9SPHI</name>
<accession>A0A6J4L3Y5</accession>
<dbReference type="InterPro" id="IPR000711">
    <property type="entry name" value="ATPase_OSCP/dsu"/>
</dbReference>
<evidence type="ECO:0000256" key="2">
    <source>
        <dbReference type="ARBA" id="ARBA00022448"/>
    </source>
</evidence>
<dbReference type="SUPFAM" id="SSF47928">
    <property type="entry name" value="N-terminal domain of the delta subunit of the F1F0-ATP synthase"/>
    <property type="match status" value="1"/>
</dbReference>
<dbReference type="HAMAP" id="MF_01416">
    <property type="entry name" value="ATP_synth_delta_bact"/>
    <property type="match status" value="1"/>
</dbReference>
<dbReference type="GO" id="GO:0016787">
    <property type="term" value="F:hydrolase activity"/>
    <property type="evidence" value="ECO:0007669"/>
    <property type="project" value="UniProtKB-KW"/>
</dbReference>
<comment type="similarity">
    <text evidence="7">Belongs to the ATPase delta chain family.</text>
</comment>
<dbReference type="EMBL" id="CADCTQ010000579">
    <property type="protein sequence ID" value="CAA9322239.1"/>
    <property type="molecule type" value="Genomic_DNA"/>
</dbReference>
<comment type="function">
    <text evidence="7">This protein is part of the stalk that links CF(0) to CF(1). It either transmits conformational changes from CF(0) to CF(1) or is implicated in proton conduction.</text>
</comment>
<gene>
    <name evidence="7" type="primary">atpH</name>
    <name evidence="8" type="ORF">AVDCRST_MAG56-7042</name>
</gene>
<evidence type="ECO:0000256" key="5">
    <source>
        <dbReference type="ARBA" id="ARBA00023136"/>
    </source>
</evidence>
<dbReference type="PRINTS" id="PR00125">
    <property type="entry name" value="ATPASEDELTA"/>
</dbReference>
<comment type="subcellular location">
    <subcellularLocation>
        <location evidence="7">Cell membrane</location>
        <topology evidence="7">Peripheral membrane protein</topology>
    </subcellularLocation>
    <subcellularLocation>
        <location evidence="1">Membrane</location>
    </subcellularLocation>
</comment>
<proteinExistence type="inferred from homology"/>
<evidence type="ECO:0000256" key="6">
    <source>
        <dbReference type="ARBA" id="ARBA00023310"/>
    </source>
</evidence>
<keyword evidence="7" id="KW-0139">CF(1)</keyword>
<dbReference type="NCBIfam" id="TIGR01145">
    <property type="entry name" value="ATP_synt_delta"/>
    <property type="match status" value="1"/>
</dbReference>
<evidence type="ECO:0000256" key="3">
    <source>
        <dbReference type="ARBA" id="ARBA00022781"/>
    </source>
</evidence>
<comment type="function">
    <text evidence="7">F(1)F(0) ATP synthase produces ATP from ADP in the presence of a proton or sodium gradient. F-type ATPases consist of two structural domains, F(1) containing the extramembraneous catalytic core and F(0) containing the membrane proton channel, linked together by a central stalk and a peripheral stalk. During catalysis, ATP synthesis in the catalytic domain of F(1) is coupled via a rotary mechanism of the central stalk subunits to proton translocation.</text>
</comment>
<dbReference type="PROSITE" id="PS00389">
    <property type="entry name" value="ATPASE_DELTA"/>
    <property type="match status" value="1"/>
</dbReference>
<dbReference type="Pfam" id="PF00213">
    <property type="entry name" value="OSCP"/>
    <property type="match status" value="1"/>
</dbReference>
<dbReference type="InterPro" id="IPR020781">
    <property type="entry name" value="ATPase_OSCP/d_CS"/>
</dbReference>
<dbReference type="GO" id="GO:0045259">
    <property type="term" value="C:proton-transporting ATP synthase complex"/>
    <property type="evidence" value="ECO:0007669"/>
    <property type="project" value="UniProtKB-KW"/>
</dbReference>
<keyword evidence="5 7" id="KW-0472">Membrane</keyword>
<dbReference type="GO" id="GO:0005886">
    <property type="term" value="C:plasma membrane"/>
    <property type="evidence" value="ECO:0007669"/>
    <property type="project" value="UniProtKB-SubCell"/>
</dbReference>
<dbReference type="Gene3D" id="1.10.520.20">
    <property type="entry name" value="N-terminal domain of the delta subunit of the F1F0-ATP synthase"/>
    <property type="match status" value="1"/>
</dbReference>
<evidence type="ECO:0000313" key="8">
    <source>
        <dbReference type="EMBL" id="CAA9322239.1"/>
    </source>
</evidence>
<evidence type="ECO:0000256" key="4">
    <source>
        <dbReference type="ARBA" id="ARBA00023065"/>
    </source>
</evidence>
<keyword evidence="4 7" id="KW-0406">Ion transport</keyword>
<keyword evidence="2 7" id="KW-0813">Transport</keyword>
<evidence type="ECO:0000256" key="1">
    <source>
        <dbReference type="ARBA" id="ARBA00004370"/>
    </source>
</evidence>
<keyword evidence="8" id="KW-0378">Hydrolase</keyword>
<protein>
    <recommendedName>
        <fullName evidence="7">ATP synthase subunit delta</fullName>
    </recommendedName>
    <alternativeName>
        <fullName evidence="7">ATP synthase F(1) sector subunit delta</fullName>
    </alternativeName>
    <alternativeName>
        <fullName evidence="7">F-type ATPase subunit delta</fullName>
        <shortName evidence="7">F-ATPase subunit delta</shortName>
    </alternativeName>
</protein>
<dbReference type="InterPro" id="IPR026015">
    <property type="entry name" value="ATP_synth_OSCP/delta_N_sf"/>
</dbReference>
<dbReference type="PANTHER" id="PTHR11910">
    <property type="entry name" value="ATP SYNTHASE DELTA CHAIN"/>
    <property type="match status" value="1"/>
</dbReference>
<dbReference type="GO" id="GO:0046933">
    <property type="term" value="F:proton-transporting ATP synthase activity, rotational mechanism"/>
    <property type="evidence" value="ECO:0007669"/>
    <property type="project" value="UniProtKB-UniRule"/>
</dbReference>
<keyword evidence="7" id="KW-1003">Cell membrane</keyword>
<keyword evidence="3 7" id="KW-0375">Hydrogen ion transport</keyword>
<sequence>MADSRAAARYAKALLELSLEKGVLEEVHNDMQSFAQVVAANRGLDLMLQSPIVAHVKKYAVLKEIFQNRVHPISFSIIEIITRKNREQLLPSIATEFHKLYNSHKNIQVADVTTTYVLDAAQRQEFTDLVRRVSGKAVELREKVDPALIGGFVLQVGDQQIDESIKTKLQRLKYQMTKS</sequence>